<gene>
    <name evidence="5" type="ORF">AAM4_1087</name>
</gene>
<protein>
    <submittedName>
        <fullName evidence="5">Beta-glucosidase</fullName>
        <ecNumber evidence="5">3.2.1.21</ecNumber>
    </submittedName>
</protein>
<dbReference type="InterPro" id="IPR017853">
    <property type="entry name" value="GH"/>
</dbReference>
<dbReference type="PRINTS" id="PR00133">
    <property type="entry name" value="GLHYDRLASE3"/>
</dbReference>
<evidence type="ECO:0000259" key="4">
    <source>
        <dbReference type="SMART" id="SM01217"/>
    </source>
</evidence>
<comment type="similarity">
    <text evidence="1">Belongs to the glycosyl hydrolase 3 family.</text>
</comment>
<dbReference type="RefSeq" id="WP_210579651.1">
    <property type="nucleotide sequence ID" value="NZ_LK995488.1"/>
</dbReference>
<evidence type="ECO:0000256" key="3">
    <source>
        <dbReference type="SAM" id="MobiDB-lite"/>
    </source>
</evidence>
<evidence type="ECO:0000256" key="1">
    <source>
        <dbReference type="ARBA" id="ARBA00005336"/>
    </source>
</evidence>
<evidence type="ECO:0000256" key="2">
    <source>
        <dbReference type="ARBA" id="ARBA00022801"/>
    </source>
</evidence>
<feature type="compositionally biased region" description="Polar residues" evidence="3">
    <location>
        <begin position="1"/>
        <end position="18"/>
    </location>
</feature>
<dbReference type="InterPro" id="IPR013783">
    <property type="entry name" value="Ig-like_fold"/>
</dbReference>
<name>A0A1L7RJ49_9ACTO</name>
<dbReference type="SMART" id="SM01217">
    <property type="entry name" value="Fn3_like"/>
    <property type="match status" value="1"/>
</dbReference>
<proteinExistence type="inferred from homology"/>
<dbReference type="PANTHER" id="PTHR42715">
    <property type="entry name" value="BETA-GLUCOSIDASE"/>
    <property type="match status" value="1"/>
</dbReference>
<dbReference type="InterPro" id="IPR050288">
    <property type="entry name" value="Cellulose_deg_GH3"/>
</dbReference>
<dbReference type="GO" id="GO:0008422">
    <property type="term" value="F:beta-glucosidase activity"/>
    <property type="evidence" value="ECO:0007669"/>
    <property type="project" value="UniProtKB-EC"/>
</dbReference>
<accession>A0A1L7RJ49</accession>
<evidence type="ECO:0000313" key="5">
    <source>
        <dbReference type="EMBL" id="CED90919.1"/>
    </source>
</evidence>
<dbReference type="Gene3D" id="3.40.50.1700">
    <property type="entry name" value="Glycoside hydrolase family 3 C-terminal domain"/>
    <property type="match status" value="1"/>
</dbReference>
<dbReference type="InterPro" id="IPR036881">
    <property type="entry name" value="Glyco_hydro_3_C_sf"/>
</dbReference>
<dbReference type="EC" id="3.2.1.21" evidence="5"/>
<sequence>MTANTTSEVAQNLNTSATAPDADRSYDPRLAELARRAAAEGTVLLTNDGVLPLSPTEPVAVFGRVQIDWFAVGYGSGGDVNAVYTTNLLGSLAEQGVSVDAELASTYRQWCNAQEPPTEEWGNWPRFYPEMEVDQELVAAAASRARTAVVVIGRAAGEDRENVLEPGGYYLTDVERTLLERVTGHFESTVVIVNSGNVMDLSWAEELGVSALLLAWPGGMEGGRAVADVLTGLTEPGGRLTDTIARAYADYPSAANFGGQEFNNYVEDVFVGYRYFETFAPEKVLFPFGHGLGYTSFDLSQARLDSVSVDADITVRVRVANTGPRPGATVVQVYRGGPADAALPRPARELVAFTRTGAIAPGETQEVTVSFPRARLAAFDDDGRTGHAHAWVIESGTYPVHVGTSVRQTVEAGAVVVENTEVVEQLQEALAPAPDVPFDRMTVTRDAEGRVQVGWEAAPTATVDLRERILAHLPQAVEPTGDVGIRFSDVVAGRATMEAFVAQLDAADLAQLAYGDVEMNSPLGAPGNAGAFGGLTERLRELGVPPVITTDGPSGIRVSAYASLLPCGTALASTWDTPLLEELAALHGQEMLRKGSDVLLAPGMNIHRDPLCGRNFEYYSEDPLLTGLAAAAVVRGIQSQGVSACPKHFACNNQETNRIYNDSRVSARALREIYLRGFRICVQEAAPHNIMTSYNKVNGQWAHYNYDLVTTILRGEWGYRGNVMTDWWMRYAPDPNFPQLKDSATRVRAGVDVLMPGGVTWSSTRAEGHDDAVLAGYSPDDASGEHLTLGELQQTALHVLRMAATTPAARAAAAD</sequence>
<dbReference type="InterPro" id="IPR001764">
    <property type="entry name" value="Glyco_hydro_3_N"/>
</dbReference>
<dbReference type="Pfam" id="PF14310">
    <property type="entry name" value="Fn3-like"/>
    <property type="match status" value="1"/>
</dbReference>
<dbReference type="Pfam" id="PF01915">
    <property type="entry name" value="Glyco_hydro_3_C"/>
    <property type="match status" value="1"/>
</dbReference>
<dbReference type="SUPFAM" id="SSF51445">
    <property type="entry name" value="(Trans)glycosidases"/>
    <property type="match status" value="1"/>
</dbReference>
<dbReference type="GO" id="GO:0005975">
    <property type="term" value="P:carbohydrate metabolic process"/>
    <property type="evidence" value="ECO:0007669"/>
    <property type="project" value="InterPro"/>
</dbReference>
<dbReference type="InterPro" id="IPR002772">
    <property type="entry name" value="Glyco_hydro_3_C"/>
</dbReference>
<organism evidence="5">
    <name type="scientific">Actinomyces succiniciruminis</name>
    <dbReference type="NCBI Taxonomy" id="1522002"/>
    <lineage>
        <taxon>Bacteria</taxon>
        <taxon>Bacillati</taxon>
        <taxon>Actinomycetota</taxon>
        <taxon>Actinomycetes</taxon>
        <taxon>Actinomycetales</taxon>
        <taxon>Actinomycetaceae</taxon>
        <taxon>Actinomyces</taxon>
    </lineage>
</organism>
<dbReference type="Gene3D" id="3.20.20.300">
    <property type="entry name" value="Glycoside hydrolase, family 3, N-terminal domain"/>
    <property type="match status" value="1"/>
</dbReference>
<keyword evidence="5" id="KW-0326">Glycosidase</keyword>
<feature type="region of interest" description="Disordered" evidence="3">
    <location>
        <begin position="1"/>
        <end position="25"/>
    </location>
</feature>
<dbReference type="InterPro" id="IPR036962">
    <property type="entry name" value="Glyco_hydro_3_N_sf"/>
</dbReference>
<dbReference type="InterPro" id="IPR026891">
    <property type="entry name" value="Fn3-like"/>
</dbReference>
<keyword evidence="2 5" id="KW-0378">Hydrolase</keyword>
<dbReference type="Gene3D" id="2.60.40.10">
    <property type="entry name" value="Immunoglobulins"/>
    <property type="match status" value="1"/>
</dbReference>
<dbReference type="EMBL" id="LK995488">
    <property type="protein sequence ID" value="CED90919.1"/>
    <property type="molecule type" value="Genomic_DNA"/>
</dbReference>
<dbReference type="PANTHER" id="PTHR42715:SF10">
    <property type="entry name" value="BETA-GLUCOSIDASE"/>
    <property type="match status" value="1"/>
</dbReference>
<feature type="domain" description="Fibronectin type III-like" evidence="4">
    <location>
        <begin position="329"/>
        <end position="406"/>
    </location>
</feature>
<reference evidence="5" key="1">
    <citation type="submission" date="2014-07" db="EMBL/GenBank/DDBJ databases">
        <authorList>
            <person name="Zhang J.E."/>
            <person name="Yang H."/>
            <person name="Guo J."/>
            <person name="Deng Z."/>
            <person name="Luo H."/>
            <person name="Luo M."/>
            <person name="Zhao B."/>
        </authorList>
    </citation>
    <scope>NUCLEOTIDE SEQUENCE</scope>
    <source>
        <strain evidence="5">AM4</strain>
    </source>
</reference>
<dbReference type="Pfam" id="PF00933">
    <property type="entry name" value="Glyco_hydro_3"/>
    <property type="match status" value="1"/>
</dbReference>
<dbReference type="SUPFAM" id="SSF52279">
    <property type="entry name" value="Beta-D-glucan exohydrolase, C-terminal domain"/>
    <property type="match status" value="1"/>
</dbReference>
<dbReference type="AlphaFoldDB" id="A0A1L7RJ49"/>